<gene>
    <name evidence="4" type="ORF">METZ01_LOCUS473050</name>
</gene>
<name>A0A383BJ27_9ZZZZ</name>
<dbReference type="InterPro" id="IPR049383">
    <property type="entry name" value="UbiD-like_N"/>
</dbReference>
<proteinExistence type="predicted"/>
<feature type="domain" description="3-octaprenyl-4-hydroxybenzoate carboxy-lyase-like N-terminal" evidence="3">
    <location>
        <begin position="34"/>
        <end position="111"/>
    </location>
</feature>
<dbReference type="PANTHER" id="PTHR30108:SF17">
    <property type="entry name" value="FERULIC ACID DECARBOXYLASE 1"/>
    <property type="match status" value="1"/>
</dbReference>
<protein>
    <recommendedName>
        <fullName evidence="5">UbiD family decarboxylase</fullName>
    </recommendedName>
</protein>
<dbReference type="InterPro" id="IPR002830">
    <property type="entry name" value="UbiD"/>
</dbReference>
<evidence type="ECO:0000259" key="3">
    <source>
        <dbReference type="Pfam" id="PF20695"/>
    </source>
</evidence>
<dbReference type="Pfam" id="PF20695">
    <property type="entry name" value="UbiD_N"/>
    <property type="match status" value="1"/>
</dbReference>
<dbReference type="GO" id="GO:0005829">
    <property type="term" value="C:cytosol"/>
    <property type="evidence" value="ECO:0007669"/>
    <property type="project" value="TreeGrafter"/>
</dbReference>
<feature type="domain" description="3-octaprenyl-4-hydroxybenzoate carboxy-lyase-like Rift-related" evidence="2">
    <location>
        <begin position="184"/>
        <end position="244"/>
    </location>
</feature>
<dbReference type="AlphaFoldDB" id="A0A383BJ27"/>
<dbReference type="SUPFAM" id="SSF50475">
    <property type="entry name" value="FMN-binding split barrel"/>
    <property type="match status" value="1"/>
</dbReference>
<sequence>KRSRANKLLPDFASRAVEPGPVPIMAYESYAEFLEALEQAGELTRISQPLATELEITELADREMKKPGGGQALLIEQPTVNGQVSPHPLAINTMGSPRRMAMALGAESIAAVAAELGSLIQAKPPTGIRETFALLGQALTLRHAKPKRAKTGACKEVIHRFDAPAPRTEPWPSAPDVDDPTTLDSSPPSLLDLPILKCWPLDGGRFLTLPCVVTRDPDTGDRNLGLYRMQVYDGQSTGMHWQLQK</sequence>
<evidence type="ECO:0008006" key="5">
    <source>
        <dbReference type="Google" id="ProtNLM"/>
    </source>
</evidence>
<evidence type="ECO:0000256" key="1">
    <source>
        <dbReference type="SAM" id="MobiDB-lite"/>
    </source>
</evidence>
<dbReference type="GO" id="GO:0008694">
    <property type="term" value="F:4-hydroxy-3-polyprenylbenzoate decarboxylase activity"/>
    <property type="evidence" value="ECO:0007669"/>
    <property type="project" value="TreeGrafter"/>
</dbReference>
<organism evidence="4">
    <name type="scientific">marine metagenome</name>
    <dbReference type="NCBI Taxonomy" id="408172"/>
    <lineage>
        <taxon>unclassified sequences</taxon>
        <taxon>metagenomes</taxon>
        <taxon>ecological metagenomes</taxon>
    </lineage>
</organism>
<dbReference type="GO" id="GO:0006744">
    <property type="term" value="P:ubiquinone biosynthetic process"/>
    <property type="evidence" value="ECO:0007669"/>
    <property type="project" value="TreeGrafter"/>
</dbReference>
<dbReference type="EMBL" id="UINC01201036">
    <property type="protein sequence ID" value="SVE20196.1"/>
    <property type="molecule type" value="Genomic_DNA"/>
</dbReference>
<feature type="region of interest" description="Disordered" evidence="1">
    <location>
        <begin position="164"/>
        <end position="185"/>
    </location>
</feature>
<feature type="non-terminal residue" evidence="4">
    <location>
        <position position="1"/>
    </location>
</feature>
<evidence type="ECO:0000259" key="2">
    <source>
        <dbReference type="Pfam" id="PF01977"/>
    </source>
</evidence>
<accession>A0A383BJ27</accession>
<reference evidence="4" key="1">
    <citation type="submission" date="2018-05" db="EMBL/GenBank/DDBJ databases">
        <authorList>
            <person name="Lanie J.A."/>
            <person name="Ng W.-L."/>
            <person name="Kazmierczak K.M."/>
            <person name="Andrzejewski T.M."/>
            <person name="Davidsen T.M."/>
            <person name="Wayne K.J."/>
            <person name="Tettelin H."/>
            <person name="Glass J.I."/>
            <person name="Rusch D."/>
            <person name="Podicherti R."/>
            <person name="Tsui H.-C.T."/>
            <person name="Winkler M.E."/>
        </authorList>
    </citation>
    <scope>NUCLEOTIDE SEQUENCE</scope>
</reference>
<dbReference type="Pfam" id="PF01977">
    <property type="entry name" value="UbiD"/>
    <property type="match status" value="1"/>
</dbReference>
<dbReference type="InterPro" id="IPR048304">
    <property type="entry name" value="UbiD_Rift_dom"/>
</dbReference>
<evidence type="ECO:0000313" key="4">
    <source>
        <dbReference type="EMBL" id="SVE20196.1"/>
    </source>
</evidence>
<dbReference type="PANTHER" id="PTHR30108">
    <property type="entry name" value="3-OCTAPRENYL-4-HYDROXYBENZOATE CARBOXY-LYASE-RELATED"/>
    <property type="match status" value="1"/>
</dbReference>
<feature type="non-terminal residue" evidence="4">
    <location>
        <position position="245"/>
    </location>
</feature>